<dbReference type="PANTHER" id="PTHR47992">
    <property type="entry name" value="PROTEIN PHOSPHATASE"/>
    <property type="match status" value="1"/>
</dbReference>
<organism evidence="2 3">
    <name type="scientific">Ottowia thiooxydans</name>
    <dbReference type="NCBI Taxonomy" id="219182"/>
    <lineage>
        <taxon>Bacteria</taxon>
        <taxon>Pseudomonadati</taxon>
        <taxon>Pseudomonadota</taxon>
        <taxon>Betaproteobacteria</taxon>
        <taxon>Burkholderiales</taxon>
        <taxon>Comamonadaceae</taxon>
        <taxon>Ottowia</taxon>
    </lineage>
</organism>
<dbReference type="GO" id="GO:0004722">
    <property type="term" value="F:protein serine/threonine phosphatase activity"/>
    <property type="evidence" value="ECO:0007669"/>
    <property type="project" value="UniProtKB-EC"/>
</dbReference>
<dbReference type="RefSeq" id="WP_354448196.1">
    <property type="nucleotide sequence ID" value="NZ_JBEPSH010000011.1"/>
</dbReference>
<accession>A0ABV2QFI9</accession>
<keyword evidence="2" id="KW-0378">Hydrolase</keyword>
<protein>
    <submittedName>
        <fullName evidence="2">Serine/threonine protein phosphatase PrpC</fullName>
        <ecNumber evidence="2">3.1.3.16</ecNumber>
    </submittedName>
</protein>
<dbReference type="InterPro" id="IPR015655">
    <property type="entry name" value="PP2C"/>
</dbReference>
<comment type="caution">
    <text evidence="2">The sequence shown here is derived from an EMBL/GenBank/DDBJ whole genome shotgun (WGS) entry which is preliminary data.</text>
</comment>
<proteinExistence type="predicted"/>
<dbReference type="PROSITE" id="PS51746">
    <property type="entry name" value="PPM_2"/>
    <property type="match status" value="1"/>
</dbReference>
<dbReference type="InterPro" id="IPR036457">
    <property type="entry name" value="PPM-type-like_dom_sf"/>
</dbReference>
<dbReference type="Gene3D" id="3.60.40.10">
    <property type="entry name" value="PPM-type phosphatase domain"/>
    <property type="match status" value="1"/>
</dbReference>
<dbReference type="InterPro" id="IPR001932">
    <property type="entry name" value="PPM-type_phosphatase-like_dom"/>
</dbReference>
<name>A0ABV2QFI9_9BURK</name>
<feature type="domain" description="PPM-type phosphatase" evidence="1">
    <location>
        <begin position="2"/>
        <end position="238"/>
    </location>
</feature>
<sequence length="303" mass="33283">MKFSVFQLSRIGGREKNEDRMGYCFTREASMFMLADGMGGHPEGEMAAQIALQTMSSRFQREAKPRLPEVAPFLSRAVKAAHQQIVRHASARAMLDTPRTTLVVALIQGGQLYWVHCGDSRLYVMRGGQLLARTRDHSYVEAQNRVGMPLKGVNRNVLFTCLGSAVRPVFDISGPLLLREGDKILLCSDGLWSCVEDKRIVLALSENPVAKAVPELVDEALKNGGAHADNVTALALEWEGSSHRADAAKDGFTQTDTMSLEGFASTIQSDDLEPTGGGLDERAIDRSIEEINQAIQRSIGRRR</sequence>
<dbReference type="SMART" id="SM00332">
    <property type="entry name" value="PP2Cc"/>
    <property type="match status" value="1"/>
</dbReference>
<dbReference type="EMBL" id="JBEPSH010000011">
    <property type="protein sequence ID" value="MET4579785.1"/>
    <property type="molecule type" value="Genomic_DNA"/>
</dbReference>
<dbReference type="EC" id="3.1.3.16" evidence="2"/>
<evidence type="ECO:0000313" key="2">
    <source>
        <dbReference type="EMBL" id="MET4579785.1"/>
    </source>
</evidence>
<keyword evidence="3" id="KW-1185">Reference proteome</keyword>
<dbReference type="SMART" id="SM00331">
    <property type="entry name" value="PP2C_SIG"/>
    <property type="match status" value="1"/>
</dbReference>
<reference evidence="2 3" key="1">
    <citation type="submission" date="2024-06" db="EMBL/GenBank/DDBJ databases">
        <title>Sorghum-associated microbial communities from plants grown in Nebraska, USA.</title>
        <authorList>
            <person name="Schachtman D."/>
        </authorList>
    </citation>
    <scope>NUCLEOTIDE SEQUENCE [LARGE SCALE GENOMIC DNA]</scope>
    <source>
        <strain evidence="2 3">2709</strain>
    </source>
</reference>
<dbReference type="Proteomes" id="UP001549320">
    <property type="component" value="Unassembled WGS sequence"/>
</dbReference>
<evidence type="ECO:0000313" key="3">
    <source>
        <dbReference type="Proteomes" id="UP001549320"/>
    </source>
</evidence>
<dbReference type="SUPFAM" id="SSF81606">
    <property type="entry name" value="PP2C-like"/>
    <property type="match status" value="1"/>
</dbReference>
<evidence type="ECO:0000259" key="1">
    <source>
        <dbReference type="PROSITE" id="PS51746"/>
    </source>
</evidence>
<dbReference type="CDD" id="cd00143">
    <property type="entry name" value="PP2Cc"/>
    <property type="match status" value="1"/>
</dbReference>
<gene>
    <name evidence="2" type="ORF">ABIE13_004922</name>
</gene>
<dbReference type="Pfam" id="PF13672">
    <property type="entry name" value="PP2C_2"/>
    <property type="match status" value="1"/>
</dbReference>